<dbReference type="Gramene" id="CDY30920">
    <property type="protein sequence ID" value="CDY30920"/>
    <property type="gene ID" value="GSBRNA2T00046464001"/>
</dbReference>
<evidence type="ECO:0000313" key="2">
    <source>
        <dbReference type="Proteomes" id="UP000028999"/>
    </source>
</evidence>
<accession>A0A078GWQ5</accession>
<dbReference type="EMBL" id="LK032263">
    <property type="protein sequence ID" value="CDY30920.1"/>
    <property type="molecule type" value="Genomic_DNA"/>
</dbReference>
<proteinExistence type="predicted"/>
<protein>
    <submittedName>
        <fullName evidence="1">BnaC09g14860D protein</fullName>
    </submittedName>
</protein>
<evidence type="ECO:0000313" key="1">
    <source>
        <dbReference type="EMBL" id="CDY30920.1"/>
    </source>
</evidence>
<dbReference type="OMA" id="SAVEMHH"/>
<gene>
    <name evidence="1" type="primary">BnaC09g14860D</name>
    <name evidence="1" type="ORF">GSBRNA2T00046464001</name>
</gene>
<reference evidence="1 2" key="1">
    <citation type="journal article" date="2014" name="Science">
        <title>Plant genetics. Early allopolyploid evolution in the post-Neolithic Brassica napus oilseed genome.</title>
        <authorList>
            <person name="Chalhoub B."/>
            <person name="Denoeud F."/>
            <person name="Liu S."/>
            <person name="Parkin I.A."/>
            <person name="Tang H."/>
            <person name="Wang X."/>
            <person name="Chiquet J."/>
            <person name="Belcram H."/>
            <person name="Tong C."/>
            <person name="Samans B."/>
            <person name="Correa M."/>
            <person name="Da Silva C."/>
            <person name="Just J."/>
            <person name="Falentin C."/>
            <person name="Koh C.S."/>
            <person name="Le Clainche I."/>
            <person name="Bernard M."/>
            <person name="Bento P."/>
            <person name="Noel B."/>
            <person name="Labadie K."/>
            <person name="Alberti A."/>
            <person name="Charles M."/>
            <person name="Arnaud D."/>
            <person name="Guo H."/>
            <person name="Daviaud C."/>
            <person name="Alamery S."/>
            <person name="Jabbari K."/>
            <person name="Zhao M."/>
            <person name="Edger P.P."/>
            <person name="Chelaifa H."/>
            <person name="Tack D."/>
            <person name="Lassalle G."/>
            <person name="Mestiri I."/>
            <person name="Schnel N."/>
            <person name="Le Paslier M.C."/>
            <person name="Fan G."/>
            <person name="Renault V."/>
            <person name="Bayer P.E."/>
            <person name="Golicz A.A."/>
            <person name="Manoli S."/>
            <person name="Lee T.H."/>
            <person name="Thi V.H."/>
            <person name="Chalabi S."/>
            <person name="Hu Q."/>
            <person name="Fan C."/>
            <person name="Tollenaere R."/>
            <person name="Lu Y."/>
            <person name="Battail C."/>
            <person name="Shen J."/>
            <person name="Sidebottom C.H."/>
            <person name="Wang X."/>
            <person name="Canaguier A."/>
            <person name="Chauveau A."/>
            <person name="Berard A."/>
            <person name="Deniot G."/>
            <person name="Guan M."/>
            <person name="Liu Z."/>
            <person name="Sun F."/>
            <person name="Lim Y.P."/>
            <person name="Lyons E."/>
            <person name="Town C.D."/>
            <person name="Bancroft I."/>
            <person name="Wang X."/>
            <person name="Meng J."/>
            <person name="Ma J."/>
            <person name="Pires J.C."/>
            <person name="King G.J."/>
            <person name="Brunel D."/>
            <person name="Delourme R."/>
            <person name="Renard M."/>
            <person name="Aury J.M."/>
            <person name="Adams K.L."/>
            <person name="Batley J."/>
            <person name="Snowdon R.J."/>
            <person name="Tost J."/>
            <person name="Edwards D."/>
            <person name="Zhou Y."/>
            <person name="Hua W."/>
            <person name="Sharpe A.G."/>
            <person name="Paterson A.H."/>
            <person name="Guan C."/>
            <person name="Wincker P."/>
        </authorList>
    </citation>
    <scope>NUCLEOTIDE SEQUENCE [LARGE SCALE GENOMIC DNA]</scope>
    <source>
        <strain evidence="2">cv. Darmor-bzh</strain>
    </source>
</reference>
<name>A0A078GWQ5_BRANA</name>
<dbReference type="PaxDb" id="3708-A0A078GWQ5"/>
<dbReference type="Proteomes" id="UP000028999">
    <property type="component" value="Unassembled WGS sequence"/>
</dbReference>
<keyword evidence="2" id="KW-1185">Reference proteome</keyword>
<dbReference type="AlphaFoldDB" id="A0A078GWQ5"/>
<sequence length="137" mass="15392">MVLLNVTDQCVLCSSAVEMHHHLFFECSVSSALWLSFASGILPNPLADLHAAAAWIAASRRTLCSKQVTLLKLFFQSIIYIIWRERNFRIFTSVSSSTSDLHHALDRLLRDRLLSVPAPPPAGPSLLQLYFASYRSF</sequence>
<organism evidence="1 2">
    <name type="scientific">Brassica napus</name>
    <name type="common">Rape</name>
    <dbReference type="NCBI Taxonomy" id="3708"/>
    <lineage>
        <taxon>Eukaryota</taxon>
        <taxon>Viridiplantae</taxon>
        <taxon>Streptophyta</taxon>
        <taxon>Embryophyta</taxon>
        <taxon>Tracheophyta</taxon>
        <taxon>Spermatophyta</taxon>
        <taxon>Magnoliopsida</taxon>
        <taxon>eudicotyledons</taxon>
        <taxon>Gunneridae</taxon>
        <taxon>Pentapetalae</taxon>
        <taxon>rosids</taxon>
        <taxon>malvids</taxon>
        <taxon>Brassicales</taxon>
        <taxon>Brassicaceae</taxon>
        <taxon>Brassiceae</taxon>
        <taxon>Brassica</taxon>
    </lineage>
</organism>